<feature type="region of interest" description="Disordered" evidence="5">
    <location>
        <begin position="736"/>
        <end position="769"/>
    </location>
</feature>
<dbReference type="Proteomes" id="UP000664835">
    <property type="component" value="Unassembled WGS sequence"/>
</dbReference>
<dbReference type="PROSITE" id="PS50885">
    <property type="entry name" value="HAMP"/>
    <property type="match status" value="1"/>
</dbReference>
<evidence type="ECO:0000256" key="3">
    <source>
        <dbReference type="ARBA" id="ARBA00029447"/>
    </source>
</evidence>
<evidence type="ECO:0000256" key="2">
    <source>
        <dbReference type="ARBA" id="ARBA00023224"/>
    </source>
</evidence>
<dbReference type="CDD" id="cd00130">
    <property type="entry name" value="PAS"/>
    <property type="match status" value="1"/>
</dbReference>
<comment type="caution">
    <text evidence="10">The sequence shown here is derived from an EMBL/GenBank/DDBJ whole genome shotgun (WGS) entry which is preliminary data.</text>
</comment>
<dbReference type="InterPro" id="IPR003660">
    <property type="entry name" value="HAMP_dom"/>
</dbReference>
<evidence type="ECO:0000256" key="4">
    <source>
        <dbReference type="PROSITE-ProRule" id="PRU00284"/>
    </source>
</evidence>
<dbReference type="CDD" id="cd11386">
    <property type="entry name" value="MCP_signal"/>
    <property type="match status" value="1"/>
</dbReference>
<dbReference type="EMBL" id="JAGETV010000007">
    <property type="protein sequence ID" value="MBO1927094.1"/>
    <property type="molecule type" value="Genomic_DNA"/>
</dbReference>
<dbReference type="InterPro" id="IPR001610">
    <property type="entry name" value="PAC"/>
</dbReference>
<feature type="transmembrane region" description="Helical" evidence="6">
    <location>
        <begin position="187"/>
        <end position="209"/>
    </location>
</feature>
<dbReference type="SMART" id="SM00086">
    <property type="entry name" value="PAC"/>
    <property type="match status" value="1"/>
</dbReference>
<dbReference type="InterPro" id="IPR000014">
    <property type="entry name" value="PAS"/>
</dbReference>
<protein>
    <submittedName>
        <fullName evidence="10">PAS domain-containing protein</fullName>
    </submittedName>
</protein>
<dbReference type="Pfam" id="PF13188">
    <property type="entry name" value="PAS_8"/>
    <property type="match status" value="1"/>
</dbReference>
<sequence>MRDNGPVTQKEHVLPLGTKIVSHTDLYGNITAVNEAFLDASGYEWSELVGEPHNILRHPDVPAIVFKDFWDTIQAGKPWSQIVKNRCKNGDHYWVHANATPVFEDGEITGYMSLRMAATEEEKQLATFAYKEIEAGRMTIKNGVVQSSETRLNPLRHFNTASLVILIAALEMFTAFVPTFFPNILELIPIWLFELLQFTFVALIIFIMYKHNQKLTLIENNLTAISGGKFDNHIDSFGSNRVQKILGRIQSMQIKIGTDLDQAHEDLLSATRIEQALKSASTNIMVADRFRSIIFVNDSLQKMLEEVEPDLQKYLPNFDSQNLIHKNIDVFHVNPSHQIQILDNLKDTYKSRIQIGDVILDLTVDPIHDEQGQRIGFITEWKNMTHQLEIESNIERIIAEAAQGQLANKIETEHLKEFEKEISKSVNTLLSSFSTTLSNVSAVLSKMSEGDLTQRMSGEFQGQLETMKVEINNSMTNMDSTLNNIRTGATEIGTMAHEVSTASEDLSERTQQQAASLEETAASMEEITSTTKHTADNMKLADEISRETAMTAQEGIEVMKQTITAMHEVTEMSKKVSEITGVIDSIAFQTNLLALNAAVEAARAGEHGRGFAVVAGEVRSLAQRSAEAAKDISSLISSTTTQIEKGTEHVEHTNTVFEGMVEKVKKLESLVSESSQTFYEQAKGIEQINLAMAHLDQATQQNAALVEQLSATATNMSEQATDQANFIARFKLSEQNDAKVAEKKPITAPKPARSETTPTSNSQDNWDEF</sequence>
<feature type="compositionally biased region" description="Polar residues" evidence="5">
    <location>
        <begin position="754"/>
        <end position="769"/>
    </location>
</feature>
<reference evidence="10 11" key="1">
    <citation type="submission" date="2021-03" db="EMBL/GenBank/DDBJ databases">
        <title>Thiomicrorhabdus sp.nov.,novel sulfur-oxidizing bacteria isolated from coastal sediment.</title>
        <authorList>
            <person name="Liu X."/>
        </authorList>
    </citation>
    <scope>NUCLEOTIDE SEQUENCE [LARGE SCALE GENOMIC DNA]</scope>
    <source>
        <strain evidence="10 11">6S2-11</strain>
    </source>
</reference>
<keyword evidence="6" id="KW-0812">Transmembrane</keyword>
<feature type="domain" description="HAMP" evidence="9">
    <location>
        <begin position="431"/>
        <end position="483"/>
    </location>
</feature>
<evidence type="ECO:0000256" key="6">
    <source>
        <dbReference type="SAM" id="Phobius"/>
    </source>
</evidence>
<feature type="domain" description="Methyl-accepting transducer" evidence="7">
    <location>
        <begin position="488"/>
        <end position="717"/>
    </location>
</feature>
<dbReference type="Gene3D" id="1.10.287.950">
    <property type="entry name" value="Methyl-accepting chemotaxis protein"/>
    <property type="match status" value="1"/>
</dbReference>
<keyword evidence="2 4" id="KW-0807">Transducer</keyword>
<dbReference type="PROSITE" id="PS50111">
    <property type="entry name" value="CHEMOTAXIS_TRANSDUC_2"/>
    <property type="match status" value="1"/>
</dbReference>
<dbReference type="PANTHER" id="PTHR43531">
    <property type="entry name" value="PROTEIN ICFG"/>
    <property type="match status" value="1"/>
</dbReference>
<dbReference type="InterPro" id="IPR013655">
    <property type="entry name" value="PAS_fold_3"/>
</dbReference>
<keyword evidence="1" id="KW-0488">Methylation</keyword>
<keyword evidence="6" id="KW-0472">Membrane</keyword>
<dbReference type="Gene3D" id="3.30.450.20">
    <property type="entry name" value="PAS domain"/>
    <property type="match status" value="2"/>
</dbReference>
<dbReference type="RefSeq" id="WP_208148540.1">
    <property type="nucleotide sequence ID" value="NZ_JAGETV010000007.1"/>
</dbReference>
<dbReference type="SUPFAM" id="SSF55785">
    <property type="entry name" value="PYP-like sensor domain (PAS domain)"/>
    <property type="match status" value="1"/>
</dbReference>
<dbReference type="InterPro" id="IPR004089">
    <property type="entry name" value="MCPsignal_dom"/>
</dbReference>
<dbReference type="Pfam" id="PF08447">
    <property type="entry name" value="PAS_3"/>
    <property type="match status" value="1"/>
</dbReference>
<evidence type="ECO:0000256" key="1">
    <source>
        <dbReference type="ARBA" id="ARBA00022481"/>
    </source>
</evidence>
<evidence type="ECO:0000313" key="11">
    <source>
        <dbReference type="Proteomes" id="UP000664835"/>
    </source>
</evidence>
<feature type="transmembrane region" description="Helical" evidence="6">
    <location>
        <begin position="161"/>
        <end position="181"/>
    </location>
</feature>
<dbReference type="Pfam" id="PF18947">
    <property type="entry name" value="HAMP_2"/>
    <property type="match status" value="1"/>
</dbReference>
<gene>
    <name evidence="10" type="ORF">J3998_05840</name>
</gene>
<dbReference type="PANTHER" id="PTHR43531:SF14">
    <property type="entry name" value="METHYL-ACCEPTING CHEMOTAXIS PROTEIN I-RELATED"/>
    <property type="match status" value="1"/>
</dbReference>
<feature type="domain" description="PAS" evidence="8">
    <location>
        <begin position="25"/>
        <end position="76"/>
    </location>
</feature>
<organism evidence="10 11">
    <name type="scientific">Thiomicrorhabdus marina</name>
    <dbReference type="NCBI Taxonomy" id="2818442"/>
    <lineage>
        <taxon>Bacteria</taxon>
        <taxon>Pseudomonadati</taxon>
        <taxon>Pseudomonadota</taxon>
        <taxon>Gammaproteobacteria</taxon>
        <taxon>Thiotrichales</taxon>
        <taxon>Piscirickettsiaceae</taxon>
        <taxon>Thiomicrorhabdus</taxon>
    </lineage>
</organism>
<dbReference type="PRINTS" id="PR00260">
    <property type="entry name" value="CHEMTRNSDUCR"/>
</dbReference>
<dbReference type="InterPro" id="IPR035965">
    <property type="entry name" value="PAS-like_dom_sf"/>
</dbReference>
<evidence type="ECO:0000259" key="7">
    <source>
        <dbReference type="PROSITE" id="PS50111"/>
    </source>
</evidence>
<feature type="compositionally biased region" description="Basic and acidic residues" evidence="5">
    <location>
        <begin position="736"/>
        <end position="745"/>
    </location>
</feature>
<keyword evidence="6" id="KW-1133">Transmembrane helix</keyword>
<comment type="similarity">
    <text evidence="3">Belongs to the methyl-accepting chemotaxis (MCP) protein family.</text>
</comment>
<proteinExistence type="inferred from homology"/>
<evidence type="ECO:0000256" key="5">
    <source>
        <dbReference type="SAM" id="MobiDB-lite"/>
    </source>
</evidence>
<evidence type="ECO:0000259" key="8">
    <source>
        <dbReference type="PROSITE" id="PS50112"/>
    </source>
</evidence>
<dbReference type="NCBIfam" id="TIGR00229">
    <property type="entry name" value="sensory_box"/>
    <property type="match status" value="1"/>
</dbReference>
<name>A0ABS3Q447_9GAMM</name>
<dbReference type="InterPro" id="IPR051310">
    <property type="entry name" value="MCP_chemotaxis"/>
</dbReference>
<dbReference type="SUPFAM" id="SSF58104">
    <property type="entry name" value="Methyl-accepting chemotaxis protein (MCP) signaling domain"/>
    <property type="match status" value="1"/>
</dbReference>
<keyword evidence="11" id="KW-1185">Reference proteome</keyword>
<dbReference type="SMART" id="SM00283">
    <property type="entry name" value="MA"/>
    <property type="match status" value="1"/>
</dbReference>
<evidence type="ECO:0000313" key="10">
    <source>
        <dbReference type="EMBL" id="MBO1927094.1"/>
    </source>
</evidence>
<evidence type="ECO:0000259" key="9">
    <source>
        <dbReference type="PROSITE" id="PS50885"/>
    </source>
</evidence>
<dbReference type="Pfam" id="PF00015">
    <property type="entry name" value="MCPsignal"/>
    <property type="match status" value="1"/>
</dbReference>
<dbReference type="InterPro" id="IPR004090">
    <property type="entry name" value="Chemotax_Me-accpt_rcpt"/>
</dbReference>
<accession>A0ABS3Q447</accession>
<dbReference type="PROSITE" id="PS50112">
    <property type="entry name" value="PAS"/>
    <property type="match status" value="1"/>
</dbReference>